<dbReference type="OrthoDB" id="5283654at2759"/>
<dbReference type="PANTHER" id="PTHR47706">
    <property type="entry name" value="NMRA-LIKE FAMILY PROTEIN"/>
    <property type="match status" value="1"/>
</dbReference>
<evidence type="ECO:0000259" key="3">
    <source>
        <dbReference type="Pfam" id="PF05368"/>
    </source>
</evidence>
<dbReference type="AlphaFoldDB" id="A0A550C7U4"/>
<organism evidence="4 5">
    <name type="scientific">Schizophyllum amplum</name>
    <dbReference type="NCBI Taxonomy" id="97359"/>
    <lineage>
        <taxon>Eukaryota</taxon>
        <taxon>Fungi</taxon>
        <taxon>Dikarya</taxon>
        <taxon>Basidiomycota</taxon>
        <taxon>Agaricomycotina</taxon>
        <taxon>Agaricomycetes</taxon>
        <taxon>Agaricomycetidae</taxon>
        <taxon>Agaricales</taxon>
        <taxon>Schizophyllaceae</taxon>
        <taxon>Schizophyllum</taxon>
    </lineage>
</organism>
<dbReference type="InterPro" id="IPR008030">
    <property type="entry name" value="NmrA-like"/>
</dbReference>
<evidence type="ECO:0000256" key="1">
    <source>
        <dbReference type="ARBA" id="ARBA00022857"/>
    </source>
</evidence>
<dbReference type="GO" id="GO:0016491">
    <property type="term" value="F:oxidoreductase activity"/>
    <property type="evidence" value="ECO:0007669"/>
    <property type="project" value="UniProtKB-KW"/>
</dbReference>
<dbReference type="InterPro" id="IPR051609">
    <property type="entry name" value="NmrA/Isoflavone_reductase-like"/>
</dbReference>
<dbReference type="EMBL" id="VDMD01000020">
    <property type="protein sequence ID" value="TRM60845.1"/>
    <property type="molecule type" value="Genomic_DNA"/>
</dbReference>
<evidence type="ECO:0000256" key="2">
    <source>
        <dbReference type="ARBA" id="ARBA00023002"/>
    </source>
</evidence>
<keyword evidence="2" id="KW-0560">Oxidoreductase</keyword>
<feature type="domain" description="NmrA-like" evidence="3">
    <location>
        <begin position="4"/>
        <end position="225"/>
    </location>
</feature>
<protein>
    <submittedName>
        <fullName evidence="4">NmrA-like family-domain-containing protein</fullName>
    </submittedName>
</protein>
<dbReference type="Gene3D" id="3.40.50.720">
    <property type="entry name" value="NAD(P)-binding Rossmann-like Domain"/>
    <property type="match status" value="1"/>
</dbReference>
<keyword evidence="5" id="KW-1185">Reference proteome</keyword>
<proteinExistence type="predicted"/>
<dbReference type="Proteomes" id="UP000320762">
    <property type="component" value="Unassembled WGS sequence"/>
</dbReference>
<accession>A0A550C7U4</accession>
<comment type="caution">
    <text evidence="4">The sequence shown here is derived from an EMBL/GenBank/DDBJ whole genome shotgun (WGS) entry which is preliminary data.</text>
</comment>
<dbReference type="STRING" id="97359.A0A550C7U4"/>
<evidence type="ECO:0000313" key="5">
    <source>
        <dbReference type="Proteomes" id="UP000320762"/>
    </source>
</evidence>
<reference evidence="4 5" key="1">
    <citation type="journal article" date="2019" name="New Phytol.">
        <title>Comparative genomics reveals unique wood-decay strategies and fruiting body development in the Schizophyllaceae.</title>
        <authorList>
            <person name="Almasi E."/>
            <person name="Sahu N."/>
            <person name="Krizsan K."/>
            <person name="Balint B."/>
            <person name="Kovacs G.M."/>
            <person name="Kiss B."/>
            <person name="Cseklye J."/>
            <person name="Drula E."/>
            <person name="Henrissat B."/>
            <person name="Nagy I."/>
            <person name="Chovatia M."/>
            <person name="Adam C."/>
            <person name="LaButti K."/>
            <person name="Lipzen A."/>
            <person name="Riley R."/>
            <person name="Grigoriev I.V."/>
            <person name="Nagy L.G."/>
        </authorList>
    </citation>
    <scope>NUCLEOTIDE SEQUENCE [LARGE SCALE GENOMIC DNA]</scope>
    <source>
        <strain evidence="4 5">NL-1724</strain>
    </source>
</reference>
<dbReference type="Pfam" id="PF05368">
    <property type="entry name" value="NmrA"/>
    <property type="match status" value="1"/>
</dbReference>
<gene>
    <name evidence="4" type="ORF">BD626DRAFT_504070</name>
</gene>
<dbReference type="PANTHER" id="PTHR47706:SF9">
    <property type="entry name" value="NMRA-LIKE DOMAIN-CONTAINING PROTEIN-RELATED"/>
    <property type="match status" value="1"/>
</dbReference>
<dbReference type="InterPro" id="IPR036291">
    <property type="entry name" value="NAD(P)-bd_dom_sf"/>
</dbReference>
<name>A0A550C7U4_9AGAR</name>
<dbReference type="SUPFAM" id="SSF51735">
    <property type="entry name" value="NAD(P)-binding Rossmann-fold domains"/>
    <property type="match status" value="1"/>
</dbReference>
<evidence type="ECO:0000313" key="4">
    <source>
        <dbReference type="EMBL" id="TRM60845.1"/>
    </source>
</evidence>
<keyword evidence="1" id="KW-0521">NADP</keyword>
<sequence>MSFKSIAIAGAQSPIGKAVVLALANTAGVSSLVLTRAATPRPAFLPKSVAHAGIDYANVDATEEVLREHKVEVVICAINSYAILEQIPLADAAKAAGVQLFVPSEFGTNIERLPKDDTTMFLQEKVKVAEHLEAIGLPYLRIFTGIFHEWVQELVGYVVNKKVNLVHSVQGDTPFASATCDDIGGFVAHVVTHHPLSTLANKCLRIEGDRLTLNGLGAILDAPVEKVDEVPAGGQVPSVFLGQAQILIETGRHDMEKSWFEGDSVGVKNGMWEGHHWTSYKEYLKL</sequence>